<keyword evidence="10" id="KW-1185">Reference proteome</keyword>
<name>A0ABW4T053_9ACTN</name>
<comment type="subcellular location">
    <subcellularLocation>
        <location evidence="1 7">Cell membrane</location>
        <topology evidence="1 7">Multi-pass membrane protein</topology>
    </subcellularLocation>
</comment>
<dbReference type="PANTHER" id="PTHR30353">
    <property type="entry name" value="INNER MEMBRANE PROTEIN DEDA-RELATED"/>
    <property type="match status" value="1"/>
</dbReference>
<feature type="transmembrane region" description="Helical" evidence="7">
    <location>
        <begin position="140"/>
        <end position="166"/>
    </location>
</feature>
<organism evidence="9 10">
    <name type="scientific">Nonomuraea mangrovi</name>
    <dbReference type="NCBI Taxonomy" id="2316207"/>
    <lineage>
        <taxon>Bacteria</taxon>
        <taxon>Bacillati</taxon>
        <taxon>Actinomycetota</taxon>
        <taxon>Actinomycetes</taxon>
        <taxon>Streptosporangiales</taxon>
        <taxon>Streptosporangiaceae</taxon>
        <taxon>Nonomuraea</taxon>
    </lineage>
</organism>
<dbReference type="EMBL" id="JBHUFV010000033">
    <property type="protein sequence ID" value="MFD1933914.1"/>
    <property type="molecule type" value="Genomic_DNA"/>
</dbReference>
<evidence type="ECO:0000259" key="8">
    <source>
        <dbReference type="Pfam" id="PF09335"/>
    </source>
</evidence>
<feature type="transmembrane region" description="Helical" evidence="7">
    <location>
        <begin position="57"/>
        <end position="77"/>
    </location>
</feature>
<keyword evidence="6 7" id="KW-0472">Membrane</keyword>
<dbReference type="Pfam" id="PF09335">
    <property type="entry name" value="VTT_dom"/>
    <property type="match status" value="1"/>
</dbReference>
<dbReference type="InterPro" id="IPR032818">
    <property type="entry name" value="DedA-like"/>
</dbReference>
<evidence type="ECO:0000256" key="1">
    <source>
        <dbReference type="ARBA" id="ARBA00004651"/>
    </source>
</evidence>
<feature type="transmembrane region" description="Helical" evidence="7">
    <location>
        <begin position="172"/>
        <end position="191"/>
    </location>
</feature>
<evidence type="ECO:0000256" key="2">
    <source>
        <dbReference type="ARBA" id="ARBA00010792"/>
    </source>
</evidence>
<feature type="domain" description="VTT" evidence="8">
    <location>
        <begin position="37"/>
        <end position="160"/>
    </location>
</feature>
<accession>A0ABW4T053</accession>
<reference evidence="10" key="1">
    <citation type="journal article" date="2019" name="Int. J. Syst. Evol. Microbiol.">
        <title>The Global Catalogue of Microorganisms (GCM) 10K type strain sequencing project: providing services to taxonomists for standard genome sequencing and annotation.</title>
        <authorList>
            <consortium name="The Broad Institute Genomics Platform"/>
            <consortium name="The Broad Institute Genome Sequencing Center for Infectious Disease"/>
            <person name="Wu L."/>
            <person name="Ma J."/>
        </authorList>
    </citation>
    <scope>NUCLEOTIDE SEQUENCE [LARGE SCALE GENOMIC DNA]</scope>
    <source>
        <strain evidence="10">ICMP 6774ER</strain>
    </source>
</reference>
<dbReference type="RefSeq" id="WP_379573958.1">
    <property type="nucleotide sequence ID" value="NZ_JBHUFV010000033.1"/>
</dbReference>
<comment type="similarity">
    <text evidence="2 7">Belongs to the DedA family.</text>
</comment>
<gene>
    <name evidence="9" type="ORF">ACFSKW_20840</name>
</gene>
<dbReference type="InterPro" id="IPR032816">
    <property type="entry name" value="VTT_dom"/>
</dbReference>
<keyword evidence="5 7" id="KW-1133">Transmembrane helix</keyword>
<evidence type="ECO:0000256" key="4">
    <source>
        <dbReference type="ARBA" id="ARBA00022692"/>
    </source>
</evidence>
<keyword evidence="4 7" id="KW-0812">Transmembrane</keyword>
<evidence type="ECO:0000256" key="6">
    <source>
        <dbReference type="ARBA" id="ARBA00023136"/>
    </source>
</evidence>
<proteinExistence type="inferred from homology"/>
<evidence type="ECO:0000256" key="5">
    <source>
        <dbReference type="ARBA" id="ARBA00022989"/>
    </source>
</evidence>
<sequence>MFGDLLDALAAQDLLLVWPLMLTFLTLDASAGIGLIVPGDALLIVAGTTAGTPSEAVALVAAGVLACVAGASGGHWLGRTFGSRLRHGRLGRRVGEERWQRAEELFERSGWALALAYYLPVVHALTPAVAGALGMPYRRFMPWALVGGTAWVSTYVTIGALAGGVVREHAELLLPVAAVAALVIVTVSAAVRRMVTAGRAGSPEPRSAARPPR</sequence>
<evidence type="ECO:0000313" key="10">
    <source>
        <dbReference type="Proteomes" id="UP001597368"/>
    </source>
</evidence>
<evidence type="ECO:0000313" key="9">
    <source>
        <dbReference type="EMBL" id="MFD1933914.1"/>
    </source>
</evidence>
<feature type="transmembrane region" description="Helical" evidence="7">
    <location>
        <begin position="20"/>
        <end position="45"/>
    </location>
</feature>
<dbReference type="PANTHER" id="PTHR30353:SF15">
    <property type="entry name" value="INNER MEMBRANE PROTEIN YABI"/>
    <property type="match status" value="1"/>
</dbReference>
<evidence type="ECO:0000256" key="7">
    <source>
        <dbReference type="RuleBase" id="RU367016"/>
    </source>
</evidence>
<comment type="caution">
    <text evidence="9">The sequence shown here is derived from an EMBL/GenBank/DDBJ whole genome shotgun (WGS) entry which is preliminary data.</text>
</comment>
<protein>
    <submittedName>
        <fullName evidence="9">DedA family protein</fullName>
    </submittedName>
</protein>
<evidence type="ECO:0000256" key="3">
    <source>
        <dbReference type="ARBA" id="ARBA00022475"/>
    </source>
</evidence>
<keyword evidence="3 7" id="KW-1003">Cell membrane</keyword>
<feature type="transmembrane region" description="Helical" evidence="7">
    <location>
        <begin position="111"/>
        <end position="133"/>
    </location>
</feature>
<dbReference type="Proteomes" id="UP001597368">
    <property type="component" value="Unassembled WGS sequence"/>
</dbReference>